<keyword evidence="2 6" id="KW-0812">Transmembrane</keyword>
<accession>A0ABY4TPK4</accession>
<evidence type="ECO:0000256" key="4">
    <source>
        <dbReference type="ARBA" id="ARBA00023136"/>
    </source>
</evidence>
<feature type="transmembrane region" description="Helical" evidence="6">
    <location>
        <begin position="12"/>
        <end position="33"/>
    </location>
</feature>
<organism evidence="7 8">
    <name type="scientific">Clostridium autoethanogenum DSM 10061</name>
    <dbReference type="NCBI Taxonomy" id="1341692"/>
    <lineage>
        <taxon>Bacteria</taxon>
        <taxon>Bacillati</taxon>
        <taxon>Bacillota</taxon>
        <taxon>Clostridia</taxon>
        <taxon>Eubacteriales</taxon>
        <taxon>Clostridiaceae</taxon>
        <taxon>Clostridium</taxon>
    </lineage>
</organism>
<dbReference type="InterPro" id="IPR000292">
    <property type="entry name" value="For/NO2_transpt"/>
</dbReference>
<gene>
    <name evidence="7" type="ORF">CAETHG_04460</name>
</gene>
<evidence type="ECO:0000256" key="5">
    <source>
        <dbReference type="ARBA" id="ARBA00049660"/>
    </source>
</evidence>
<evidence type="ECO:0000256" key="2">
    <source>
        <dbReference type="ARBA" id="ARBA00022692"/>
    </source>
</evidence>
<dbReference type="PANTHER" id="PTHR30520:SF6">
    <property type="entry name" value="FORMATE_NITRATE FAMILY TRANSPORTER (EUROFUNG)"/>
    <property type="match status" value="1"/>
</dbReference>
<reference evidence="8" key="1">
    <citation type="journal article" date="2014" name="Biotechnol. Biofuels">
        <title>Comparison of single-molecule sequencing and hybrid approaches for finishing the genome of Clostridium autoethanogenum and analysis of CRISPR systems in industrial relevant Clostridia.</title>
        <authorList>
            <person name="Brown S.D."/>
            <person name="Nagaraju S."/>
            <person name="Utturkar S."/>
            <person name="De Tissera S."/>
            <person name="Segovia S."/>
            <person name="Mitchell W."/>
            <person name="Land M.L."/>
            <person name="Dassanayake A."/>
            <person name="Kopke M."/>
        </authorList>
    </citation>
    <scope>NUCLEOTIDE SEQUENCE [LARGE SCALE GENOMIC DNA]</scope>
    <source>
        <strain evidence="8">DSM 10061</strain>
    </source>
</reference>
<dbReference type="PANTHER" id="PTHR30520">
    <property type="entry name" value="FORMATE TRANSPORTER-RELATED"/>
    <property type="match status" value="1"/>
</dbReference>
<dbReference type="Gene3D" id="1.20.1080.10">
    <property type="entry name" value="Glycerol uptake facilitator protein"/>
    <property type="match status" value="1"/>
</dbReference>
<evidence type="ECO:0000256" key="1">
    <source>
        <dbReference type="ARBA" id="ARBA00004141"/>
    </source>
</evidence>
<keyword evidence="4 6" id="KW-0472">Membrane</keyword>
<dbReference type="InterPro" id="IPR023271">
    <property type="entry name" value="Aquaporin-like"/>
</dbReference>
<protein>
    <submittedName>
        <fullName evidence="7">Formate/nitrite transporter family protein</fullName>
    </submittedName>
</protein>
<comment type="similarity">
    <text evidence="5">Belongs to the FNT transporter (TC 1.A.16) family.</text>
</comment>
<dbReference type="Proteomes" id="UP000017590">
    <property type="component" value="Chromosome"/>
</dbReference>
<feature type="transmembrane region" description="Helical" evidence="6">
    <location>
        <begin position="71"/>
        <end position="93"/>
    </location>
</feature>
<sequence length="107" mass="11476">MGAFAAKDIISKIVIIWFPIMTFVTCGFEHSVANMYFLTAGLFAKSNASFVAASGISQDKIVSAAGIVHNLIPVTLGNIVGGSIFVGLAYFVVYKYKSSKPKESVYK</sequence>
<evidence type="ECO:0000313" key="8">
    <source>
        <dbReference type="Proteomes" id="UP000017590"/>
    </source>
</evidence>
<evidence type="ECO:0000313" key="7">
    <source>
        <dbReference type="EMBL" id="URS74483.1"/>
    </source>
</evidence>
<name>A0ABY4TPK4_9CLOT</name>
<dbReference type="EMBL" id="CP006763">
    <property type="protein sequence ID" value="URS74483.1"/>
    <property type="molecule type" value="Genomic_DNA"/>
</dbReference>
<evidence type="ECO:0000256" key="3">
    <source>
        <dbReference type="ARBA" id="ARBA00022989"/>
    </source>
</evidence>
<dbReference type="Pfam" id="PF01226">
    <property type="entry name" value="Form_Nir_trans"/>
    <property type="match status" value="1"/>
</dbReference>
<comment type="subcellular location">
    <subcellularLocation>
        <location evidence="1">Membrane</location>
        <topology evidence="1">Multi-pass membrane protein</topology>
    </subcellularLocation>
</comment>
<proteinExistence type="inferred from homology"/>
<keyword evidence="3 6" id="KW-1133">Transmembrane helix</keyword>
<evidence type="ECO:0000256" key="6">
    <source>
        <dbReference type="SAM" id="Phobius"/>
    </source>
</evidence>
<keyword evidence="8" id="KW-1185">Reference proteome</keyword>